<sequence length="1434" mass="164508">TDRYSTTVVSRVPDPRGGAEDDFWSGALGTWIRDCLCGPSPLITGYLHPISFDELRDGTALALLYLAQIDRIEELATSLRDTPSRRLAALVRSIARFYKIRLNRLIVMSPPDIFTILNDPPDGRSGHEMNKLLLLLLGCAVQGESRSSFVTRITRMEETVQKALVEQIQKITEGTEVVVVSALTVDGDVADGMARLLEGRDDDYGTENTESDECSSTTGTSLNGDNPAPRVIKIVDEQYVPSIRSPSPLLDRHLNVEISSLKSQIRNLQNQLHAKDEELFHLDDRLKEKEDQVQYLSEKNVVLTRDATEAKILRDEVDALKQKLEKLEKYEGENKRMKEKIDDLEIIQKDYQILKSEMDEQKDKLHRAQLDLEKTSRRARSEMEREGRISEQDKDIRNLNDIITKKNGEIEKLIGDVARIQALYNEQSSRISEMEKELNDSSFFARESLGNSLLEEMNDSKRSEITDLRNENIILKTRLESNDHVSVEWKDRAERAERSLEDQKEEQRLVERQLNELECTLSDISRQYKEMKFDHDRVLEERDESIKNLMEARKNFTHFQSDFEKKIEEDSKAKFIPPSGVSNLIAALLSQIHDLERNYEELEKEMEETREGRREMERTVEKLRREEYELRERCDRLEEEARSAAHAAESSQRSKKMVDGEKKALREKMSLLEEELEQLRMRLIESGDWRKRAEMAEKNLGEKTSLIGDLESEGRQLKHLMEMETAKTQRLRDDLVGEKTRNADIIGRIRGVCNAIAFNGGRIDKEMDDIKMIESIDSIVLETLNTAKRQEEALRMQGHLQIAELTDLKRDIEKLRRSENESLVEVDDRVKKLSDENANIKEQVFLLQEKNREQQIELASRVSEVNSYRMEVEQMHHNTVKSQQANSELAKLQVSLRNLQHQEELLRKDNSELRVLIEVAEKNRGDSGRAAEALQAMHKALLADHDRLQSLHDLLSQDYERSKSEVIEMRHKMRNVKPPVSYAEYESMRSTLEGERIARENRERNLADLRIDFETLRKEKECLVRNCEQLSQELRRVRVAESNNKSTTSELRVEMERMGRELHRKDMEIGELRKEIELLYAMNRQLKEDSRELFRQNEALIKENHELHSRLLNDKDSRFNEQRDFQERLNALHRNQERLEGKIMEHYKTLENVNRQKAKQPTLVKRTVKALIPKKSRSMEKTSGGSTGSTTEESSAYSADEAPIYSNAYGFDEATLQPTSSSSEEADRYDVVGRGIKSTSVPPGIGNGSGIRPRNGLLGGSVRINSNSSPTKQRPHPLYDDRDIYVSVNDSSLLPSSSPSSSTLPPRAPQRGSSVSSSMRLRPPPPPYGSSTTPNRGRPPPPSYGLRTSTPLGSISSPSPLDFRPQYASPPKSADRSVSPVGRNVVKEGEKRDFIRDPAERVDKAMSIYENVDGNSTVPSKPNESTVWYEYGCV</sequence>
<feature type="coiled-coil region" evidence="4">
    <location>
        <begin position="823"/>
        <end position="850"/>
    </location>
</feature>
<accession>A0AAV5SAD4</accession>
<comment type="caution">
    <text evidence="7">The sequence shown here is derived from an EMBL/GenBank/DDBJ whole genome shotgun (WGS) entry which is preliminary data.</text>
</comment>
<organism evidence="7 8">
    <name type="scientific">Pristionchus entomophagus</name>
    <dbReference type="NCBI Taxonomy" id="358040"/>
    <lineage>
        <taxon>Eukaryota</taxon>
        <taxon>Metazoa</taxon>
        <taxon>Ecdysozoa</taxon>
        <taxon>Nematoda</taxon>
        <taxon>Chromadorea</taxon>
        <taxon>Rhabditida</taxon>
        <taxon>Rhabditina</taxon>
        <taxon>Diplogasteromorpha</taxon>
        <taxon>Diplogasteroidea</taxon>
        <taxon>Neodiplogasteridae</taxon>
        <taxon>Pristionchus</taxon>
    </lineage>
</organism>
<evidence type="ECO:0000259" key="6">
    <source>
        <dbReference type="Pfam" id="PF19047"/>
    </source>
</evidence>
<keyword evidence="8" id="KW-1185">Reference proteome</keyword>
<dbReference type="Pfam" id="PF19047">
    <property type="entry name" value="HOOK_N"/>
    <property type="match status" value="1"/>
</dbReference>
<dbReference type="GO" id="GO:0051959">
    <property type="term" value="F:dynein light intermediate chain binding"/>
    <property type="evidence" value="ECO:0007669"/>
    <property type="project" value="TreeGrafter"/>
</dbReference>
<gene>
    <name evidence="7" type="ORF">PENTCL1PPCAC_1890</name>
</gene>
<feature type="compositionally biased region" description="Acidic residues" evidence="5">
    <location>
        <begin position="204"/>
        <end position="213"/>
    </location>
</feature>
<feature type="non-terminal residue" evidence="7">
    <location>
        <position position="1"/>
    </location>
</feature>
<keyword evidence="2" id="KW-0963">Cytoplasm</keyword>
<feature type="compositionally biased region" description="Polar residues" evidence="5">
    <location>
        <begin position="1263"/>
        <end position="1272"/>
    </location>
</feature>
<protein>
    <recommendedName>
        <fullName evidence="6">HOOK N-terminal domain-containing protein</fullName>
    </recommendedName>
</protein>
<feature type="region of interest" description="Disordered" evidence="5">
    <location>
        <begin position="199"/>
        <end position="228"/>
    </location>
</feature>
<dbReference type="EMBL" id="BTSX01000001">
    <property type="protein sequence ID" value="GMS79715.1"/>
    <property type="molecule type" value="Genomic_DNA"/>
</dbReference>
<dbReference type="GO" id="GO:0031122">
    <property type="term" value="P:cytoplasmic microtubule organization"/>
    <property type="evidence" value="ECO:0007669"/>
    <property type="project" value="TreeGrafter"/>
</dbReference>
<dbReference type="SUPFAM" id="SSF116907">
    <property type="entry name" value="Hook domain"/>
    <property type="match status" value="1"/>
</dbReference>
<dbReference type="GO" id="GO:0005813">
    <property type="term" value="C:centrosome"/>
    <property type="evidence" value="ECO:0007669"/>
    <property type="project" value="TreeGrafter"/>
</dbReference>
<feature type="coiled-coil region" evidence="4">
    <location>
        <begin position="882"/>
        <end position="916"/>
    </location>
</feature>
<feature type="region of interest" description="Disordered" evidence="5">
    <location>
        <begin position="1171"/>
        <end position="1199"/>
    </location>
</feature>
<dbReference type="PANTHER" id="PTHR18947:SF28">
    <property type="entry name" value="GIRDIN, ISOFORM A"/>
    <property type="match status" value="1"/>
</dbReference>
<feature type="coiled-coil region" evidence="4">
    <location>
        <begin position="999"/>
        <end position="1156"/>
    </location>
</feature>
<name>A0AAV5SAD4_9BILA</name>
<evidence type="ECO:0000256" key="4">
    <source>
        <dbReference type="SAM" id="Coils"/>
    </source>
</evidence>
<evidence type="ECO:0000256" key="5">
    <source>
        <dbReference type="SAM" id="MobiDB-lite"/>
    </source>
</evidence>
<dbReference type="Proteomes" id="UP001432027">
    <property type="component" value="Unassembled WGS sequence"/>
</dbReference>
<dbReference type="GO" id="GO:0008017">
    <property type="term" value="F:microtubule binding"/>
    <property type="evidence" value="ECO:0007669"/>
    <property type="project" value="TreeGrafter"/>
</dbReference>
<keyword evidence="3 4" id="KW-0175">Coiled coil</keyword>
<dbReference type="InterPro" id="IPR036872">
    <property type="entry name" value="CH_dom_sf"/>
</dbReference>
<comment type="subcellular location">
    <subcellularLocation>
        <location evidence="1">Cytoplasm</location>
    </subcellularLocation>
</comment>
<dbReference type="GO" id="GO:0030705">
    <property type="term" value="P:cytoskeleton-dependent intracellular transport"/>
    <property type="evidence" value="ECO:0007669"/>
    <property type="project" value="InterPro"/>
</dbReference>
<feature type="coiled-coil region" evidence="4">
    <location>
        <begin position="417"/>
        <end position="534"/>
    </location>
</feature>
<dbReference type="GO" id="GO:0005737">
    <property type="term" value="C:cytoplasm"/>
    <property type="evidence" value="ECO:0007669"/>
    <property type="project" value="UniProtKB-SubCell"/>
</dbReference>
<evidence type="ECO:0000256" key="2">
    <source>
        <dbReference type="ARBA" id="ARBA00022490"/>
    </source>
</evidence>
<feature type="domain" description="HOOK N-terminal" evidence="6">
    <location>
        <begin position="89"/>
        <end position="169"/>
    </location>
</feature>
<feature type="compositionally biased region" description="Polar residues" evidence="5">
    <location>
        <begin position="214"/>
        <end position="224"/>
    </location>
</feature>
<feature type="compositionally biased region" description="Low complexity" evidence="5">
    <location>
        <begin position="1182"/>
        <end position="1195"/>
    </location>
</feature>
<evidence type="ECO:0000313" key="8">
    <source>
        <dbReference type="Proteomes" id="UP001432027"/>
    </source>
</evidence>
<dbReference type="PANTHER" id="PTHR18947">
    <property type="entry name" value="HOOK PROTEINS"/>
    <property type="match status" value="1"/>
</dbReference>
<feature type="region of interest" description="Disordered" evidence="5">
    <location>
        <begin position="1234"/>
        <end position="1385"/>
    </location>
</feature>
<evidence type="ECO:0000256" key="1">
    <source>
        <dbReference type="ARBA" id="ARBA00004496"/>
    </source>
</evidence>
<feature type="region of interest" description="Disordered" evidence="5">
    <location>
        <begin position="642"/>
        <end position="661"/>
    </location>
</feature>
<evidence type="ECO:0000313" key="7">
    <source>
        <dbReference type="EMBL" id="GMS79715.1"/>
    </source>
</evidence>
<feature type="coiled-coil region" evidence="4">
    <location>
        <begin position="251"/>
        <end position="378"/>
    </location>
</feature>
<dbReference type="InterPro" id="IPR043936">
    <property type="entry name" value="HOOK_N"/>
</dbReference>
<dbReference type="Gene3D" id="1.10.418.10">
    <property type="entry name" value="Calponin-like domain"/>
    <property type="match status" value="1"/>
</dbReference>
<feature type="compositionally biased region" description="Low complexity" evidence="5">
    <location>
        <begin position="1291"/>
        <end position="1321"/>
    </location>
</feature>
<evidence type="ECO:0000256" key="3">
    <source>
        <dbReference type="ARBA" id="ARBA00023054"/>
    </source>
</evidence>
<feature type="compositionally biased region" description="Polar residues" evidence="5">
    <location>
        <begin position="1346"/>
        <end position="1359"/>
    </location>
</feature>
<proteinExistence type="predicted"/>
<reference evidence="7" key="1">
    <citation type="submission" date="2023-10" db="EMBL/GenBank/DDBJ databases">
        <title>Genome assembly of Pristionchus species.</title>
        <authorList>
            <person name="Yoshida K."/>
            <person name="Sommer R.J."/>
        </authorList>
    </citation>
    <scope>NUCLEOTIDE SEQUENCE</scope>
    <source>
        <strain evidence="7">RS0144</strain>
    </source>
</reference>